<organism evidence="1 2">
    <name type="scientific">Actinophytocola xinjiangensis</name>
    <dbReference type="NCBI Taxonomy" id="485602"/>
    <lineage>
        <taxon>Bacteria</taxon>
        <taxon>Bacillati</taxon>
        <taxon>Actinomycetota</taxon>
        <taxon>Actinomycetes</taxon>
        <taxon>Pseudonocardiales</taxon>
        <taxon>Pseudonocardiaceae</taxon>
    </lineage>
</organism>
<dbReference type="EMBL" id="MSIF01000002">
    <property type="protein sequence ID" value="OLF12836.1"/>
    <property type="molecule type" value="Genomic_DNA"/>
</dbReference>
<proteinExistence type="predicted"/>
<dbReference type="AlphaFoldDB" id="A0A7Z0WQX7"/>
<keyword evidence="2" id="KW-1185">Reference proteome</keyword>
<accession>A0A7Z0WQX7</accession>
<evidence type="ECO:0000313" key="1">
    <source>
        <dbReference type="EMBL" id="OLF12836.1"/>
    </source>
</evidence>
<evidence type="ECO:0000313" key="2">
    <source>
        <dbReference type="Proteomes" id="UP000185696"/>
    </source>
</evidence>
<dbReference type="Proteomes" id="UP000185696">
    <property type="component" value="Unassembled WGS sequence"/>
</dbReference>
<comment type="caution">
    <text evidence="1">The sequence shown here is derived from an EMBL/GenBank/DDBJ whole genome shotgun (WGS) entry which is preliminary data.</text>
</comment>
<sequence>MVFAGIPGTGKSLWVQQVSLLAEAEGRRVHLLQWDVVCEVFESSAAARRFPPVDGVTHVGVRAGVGWWARRAMGAWGRAHPGEQHLMVVEAPLVGNRLAELARVRPDDAEALLGRRCGVFVVPAPSERVRRVIEDSRRRESREPWHVRERACAAPAVVDHLWQEIAGLADEPGTGDEPGYRRDVFVAVYRKVLRDRAVVVLPVDEVLPVVTSPHEAGAEVVDVLPSAREVAEAMALVGRWSPERLRADAEHWCG</sequence>
<gene>
    <name evidence="1" type="ORF">BLA60_06085</name>
</gene>
<evidence type="ECO:0008006" key="3">
    <source>
        <dbReference type="Google" id="ProtNLM"/>
    </source>
</evidence>
<name>A0A7Z0WQX7_9PSEU</name>
<protein>
    <recommendedName>
        <fullName evidence="3">AAA domain-containing protein</fullName>
    </recommendedName>
</protein>
<reference evidence="1 2" key="1">
    <citation type="submission" date="2016-12" db="EMBL/GenBank/DDBJ databases">
        <title>The draft genome sequence of Actinophytocola xinjiangensis.</title>
        <authorList>
            <person name="Wang W."/>
            <person name="Yuan L."/>
        </authorList>
    </citation>
    <scope>NUCLEOTIDE SEQUENCE [LARGE SCALE GENOMIC DNA]</scope>
    <source>
        <strain evidence="1 2">CGMCC 4.4663</strain>
    </source>
</reference>